<gene>
    <name evidence="1" type="ORF">DTPHA_602619</name>
</gene>
<dbReference type="RefSeq" id="WP_074399780.1">
    <property type="nucleotide sequence ID" value="NZ_CAMRQV010000023.1"/>
</dbReference>
<dbReference type="AlphaFoldDB" id="A0ABD7LQG5"/>
<protein>
    <submittedName>
        <fullName evidence="1">Uncharacterized protein</fullName>
    </submittedName>
</protein>
<organism evidence="1 2">
    <name type="scientific">Enterococcus faecium</name>
    <name type="common">Streptococcus faecium</name>
    <dbReference type="NCBI Taxonomy" id="1352"/>
    <lineage>
        <taxon>Bacteria</taxon>
        <taxon>Bacillati</taxon>
        <taxon>Bacillota</taxon>
        <taxon>Bacilli</taxon>
        <taxon>Lactobacillales</taxon>
        <taxon>Enterococcaceae</taxon>
        <taxon>Enterococcus</taxon>
    </lineage>
</organism>
<reference evidence="1 2" key="1">
    <citation type="submission" date="2016-04" db="EMBL/GenBank/DDBJ databases">
        <authorList>
            <person name="Millard A."/>
        </authorList>
    </citation>
    <scope>NUCLEOTIDE SEQUENCE [LARGE SCALE GENOMIC DNA]</scope>
    <source>
        <strain evidence="1">Isolate 22</strain>
    </source>
</reference>
<evidence type="ECO:0000313" key="1">
    <source>
        <dbReference type="EMBL" id="SAM52818.1"/>
    </source>
</evidence>
<dbReference type="Proteomes" id="UP000183509">
    <property type="component" value="Unassembled WGS sequence"/>
</dbReference>
<comment type="caution">
    <text evidence="1">The sequence shown here is derived from an EMBL/GenBank/DDBJ whole genome shotgun (WGS) entry which is preliminary data.</text>
</comment>
<name>A0ABD7LQG5_ENTFC</name>
<sequence>MRTYWYVSLNNKYPKPMKGQHRRVVMSVQMKAKYSIVEMLREATPKEIDQYKLVLIGIGWFKDEHIQTNMKRWLR</sequence>
<evidence type="ECO:0000313" key="2">
    <source>
        <dbReference type="Proteomes" id="UP000183509"/>
    </source>
</evidence>
<proteinExistence type="predicted"/>
<accession>A0ABD7LQG5</accession>
<dbReference type="EMBL" id="FKLM01000070">
    <property type="protein sequence ID" value="SAM52818.1"/>
    <property type="molecule type" value="Genomic_DNA"/>
</dbReference>